<dbReference type="EMBL" id="JAIWYP010000006">
    <property type="protein sequence ID" value="KAH3808125.1"/>
    <property type="molecule type" value="Genomic_DNA"/>
</dbReference>
<name>A0A9D4G3X0_DREPO</name>
<feature type="region of interest" description="Disordered" evidence="1">
    <location>
        <begin position="1"/>
        <end position="24"/>
    </location>
</feature>
<keyword evidence="3" id="KW-1185">Reference proteome</keyword>
<dbReference type="AlphaFoldDB" id="A0A9D4G3X0"/>
<reference evidence="2" key="2">
    <citation type="submission" date="2020-11" db="EMBL/GenBank/DDBJ databases">
        <authorList>
            <person name="McCartney M.A."/>
            <person name="Auch B."/>
            <person name="Kono T."/>
            <person name="Mallez S."/>
            <person name="Becker A."/>
            <person name="Gohl D.M."/>
            <person name="Silverstein K.A.T."/>
            <person name="Koren S."/>
            <person name="Bechman K.B."/>
            <person name="Herman A."/>
            <person name="Abrahante J.E."/>
            <person name="Garbe J."/>
        </authorList>
    </citation>
    <scope>NUCLEOTIDE SEQUENCE</scope>
    <source>
        <strain evidence="2">Duluth1</strain>
        <tissue evidence="2">Whole animal</tissue>
    </source>
</reference>
<organism evidence="2 3">
    <name type="scientific">Dreissena polymorpha</name>
    <name type="common">Zebra mussel</name>
    <name type="synonym">Mytilus polymorpha</name>
    <dbReference type="NCBI Taxonomy" id="45954"/>
    <lineage>
        <taxon>Eukaryota</taxon>
        <taxon>Metazoa</taxon>
        <taxon>Spiralia</taxon>
        <taxon>Lophotrochozoa</taxon>
        <taxon>Mollusca</taxon>
        <taxon>Bivalvia</taxon>
        <taxon>Autobranchia</taxon>
        <taxon>Heteroconchia</taxon>
        <taxon>Euheterodonta</taxon>
        <taxon>Imparidentia</taxon>
        <taxon>Neoheterodontei</taxon>
        <taxon>Myida</taxon>
        <taxon>Dreissenoidea</taxon>
        <taxon>Dreissenidae</taxon>
        <taxon>Dreissena</taxon>
    </lineage>
</organism>
<accession>A0A9D4G3X0</accession>
<gene>
    <name evidence="2" type="ORF">DPMN_136476</name>
</gene>
<protein>
    <submittedName>
        <fullName evidence="2">Uncharacterized protein</fullName>
    </submittedName>
</protein>
<evidence type="ECO:0000313" key="3">
    <source>
        <dbReference type="Proteomes" id="UP000828390"/>
    </source>
</evidence>
<dbReference type="Proteomes" id="UP000828390">
    <property type="component" value="Unassembled WGS sequence"/>
</dbReference>
<reference evidence="2" key="1">
    <citation type="journal article" date="2019" name="bioRxiv">
        <title>The Genome of the Zebra Mussel, Dreissena polymorpha: A Resource for Invasive Species Research.</title>
        <authorList>
            <person name="McCartney M.A."/>
            <person name="Auch B."/>
            <person name="Kono T."/>
            <person name="Mallez S."/>
            <person name="Zhang Y."/>
            <person name="Obille A."/>
            <person name="Becker A."/>
            <person name="Abrahante J.E."/>
            <person name="Garbe J."/>
            <person name="Badalamenti J.P."/>
            <person name="Herman A."/>
            <person name="Mangelson H."/>
            <person name="Liachko I."/>
            <person name="Sullivan S."/>
            <person name="Sone E.D."/>
            <person name="Koren S."/>
            <person name="Silverstein K.A.T."/>
            <person name="Beckman K.B."/>
            <person name="Gohl D.M."/>
        </authorList>
    </citation>
    <scope>NUCLEOTIDE SEQUENCE</scope>
    <source>
        <strain evidence="2">Duluth1</strain>
        <tissue evidence="2">Whole animal</tissue>
    </source>
</reference>
<evidence type="ECO:0000313" key="2">
    <source>
        <dbReference type="EMBL" id="KAH3808125.1"/>
    </source>
</evidence>
<comment type="caution">
    <text evidence="2">The sequence shown here is derived from an EMBL/GenBank/DDBJ whole genome shotgun (WGS) entry which is preliminary data.</text>
</comment>
<proteinExistence type="predicted"/>
<sequence>MTALPRRSRTKDIPSSSGHPPSEKDYLKLCEIYSTTSLISHHNKAMLRIILNQLKNKTEEHMKAPAVNSKSQQHIL</sequence>
<evidence type="ECO:0000256" key="1">
    <source>
        <dbReference type="SAM" id="MobiDB-lite"/>
    </source>
</evidence>